<evidence type="ECO:0000256" key="7">
    <source>
        <dbReference type="ARBA" id="ARBA00038349"/>
    </source>
</evidence>
<evidence type="ECO:0000256" key="11">
    <source>
        <dbReference type="ARBA" id="ARBA00080181"/>
    </source>
</evidence>
<evidence type="ECO:0000256" key="1">
    <source>
        <dbReference type="ARBA" id="ARBA00004245"/>
    </source>
</evidence>
<dbReference type="GO" id="GO:0048041">
    <property type="term" value="P:focal adhesion assembly"/>
    <property type="evidence" value="ECO:0007669"/>
    <property type="project" value="Ensembl"/>
</dbReference>
<dbReference type="Pfam" id="PF00069">
    <property type="entry name" value="Pkinase"/>
    <property type="match status" value="1"/>
</dbReference>
<dbReference type="GO" id="GO:0005524">
    <property type="term" value="F:ATP binding"/>
    <property type="evidence" value="ECO:0007669"/>
    <property type="project" value="InterPro"/>
</dbReference>
<evidence type="ECO:0000256" key="8">
    <source>
        <dbReference type="ARBA" id="ARBA00058561"/>
    </source>
</evidence>
<feature type="compositionally biased region" description="Acidic residues" evidence="13">
    <location>
        <begin position="369"/>
        <end position="382"/>
    </location>
</feature>
<dbReference type="GO" id="GO:0034446">
    <property type="term" value="P:substrate adhesion-dependent cell spreading"/>
    <property type="evidence" value="ECO:0007669"/>
    <property type="project" value="Ensembl"/>
</dbReference>
<dbReference type="GO" id="GO:0005925">
    <property type="term" value="C:focal adhesion"/>
    <property type="evidence" value="ECO:0007669"/>
    <property type="project" value="UniProtKB-SubCell"/>
</dbReference>
<gene>
    <name evidence="15" type="primary">PEAK1</name>
</gene>
<evidence type="ECO:0000259" key="14">
    <source>
        <dbReference type="PROSITE" id="PS50011"/>
    </source>
</evidence>
<dbReference type="InterPro" id="IPR000719">
    <property type="entry name" value="Prot_kinase_dom"/>
</dbReference>
<dbReference type="InterPro" id="IPR051511">
    <property type="entry name" value="MitoQC_Scaffold_Kinases"/>
</dbReference>
<dbReference type="Ensembl" id="ENSSPUT00000019575.1">
    <property type="protein sequence ID" value="ENSSPUP00000018379.1"/>
    <property type="gene ID" value="ENSSPUG00000014191.1"/>
</dbReference>
<evidence type="ECO:0000313" key="16">
    <source>
        <dbReference type="Proteomes" id="UP000694392"/>
    </source>
</evidence>
<keyword evidence="3" id="KW-0963">Cytoplasm</keyword>
<evidence type="ECO:0000256" key="9">
    <source>
        <dbReference type="ARBA" id="ARBA00070282"/>
    </source>
</evidence>
<evidence type="ECO:0000256" key="3">
    <source>
        <dbReference type="ARBA" id="ARBA00022490"/>
    </source>
</evidence>
<dbReference type="PROSITE" id="PS00109">
    <property type="entry name" value="PROTEIN_KINASE_TYR"/>
    <property type="match status" value="1"/>
</dbReference>
<evidence type="ECO:0000256" key="6">
    <source>
        <dbReference type="ARBA" id="ARBA00023212"/>
    </source>
</evidence>
<proteinExistence type="inferred from homology"/>
<dbReference type="GO" id="GO:0016477">
    <property type="term" value="P:cell migration"/>
    <property type="evidence" value="ECO:0007669"/>
    <property type="project" value="Ensembl"/>
</dbReference>
<keyword evidence="4" id="KW-0597">Phosphoprotein</keyword>
<name>A0A8D0H9N8_SPHPU</name>
<evidence type="ECO:0000256" key="2">
    <source>
        <dbReference type="ARBA" id="ARBA00004246"/>
    </source>
</evidence>
<feature type="region of interest" description="Disordered" evidence="13">
    <location>
        <begin position="213"/>
        <end position="232"/>
    </location>
</feature>
<evidence type="ECO:0000256" key="10">
    <source>
        <dbReference type="ARBA" id="ARBA00079357"/>
    </source>
</evidence>
<keyword evidence="5" id="KW-0965">Cell junction</keyword>
<dbReference type="PROSITE" id="PS50011">
    <property type="entry name" value="PROTEIN_KINASE_DOM"/>
    <property type="match status" value="1"/>
</dbReference>
<evidence type="ECO:0000256" key="12">
    <source>
        <dbReference type="ARBA" id="ARBA00083278"/>
    </source>
</evidence>
<dbReference type="InterPro" id="IPR008266">
    <property type="entry name" value="Tyr_kinase_AS"/>
</dbReference>
<dbReference type="AlphaFoldDB" id="A0A8D0H9N8"/>
<reference evidence="15" key="1">
    <citation type="submission" date="2025-08" db="UniProtKB">
        <authorList>
            <consortium name="Ensembl"/>
        </authorList>
    </citation>
    <scope>IDENTIFICATION</scope>
</reference>
<comment type="subcellular location">
    <subcellularLocation>
        <location evidence="2">Cell junction</location>
        <location evidence="2">Focal adhesion</location>
    </subcellularLocation>
    <subcellularLocation>
        <location evidence="1">Cytoplasm</location>
        <location evidence="1">Cytoskeleton</location>
    </subcellularLocation>
</comment>
<feature type="region of interest" description="Disordered" evidence="13">
    <location>
        <begin position="365"/>
        <end position="402"/>
    </location>
</feature>
<sequence>IFFNGELYDQVPDEMTVDLAPQIPRALFEKQDSGAAATPVSPLQIPQGEEEKEETSDASDMSPCSATYSNLGQSRAAMIPPKQPRQPKGALDDAIAFGGILDQEVTSHLQATPPPLPKKTILRANTEPIAKDLQKQTLENLCVMANPTYDIDTNWEMSSGCSSISLELKALDNELDSLDRPLEKGQATTSATNSFSSLTTIGVKDRSFNSMESLSGKQVPQNKPGKSIQKPQRHALYRGIENREEVVGKIRSLHTDSLKKLAIRCEDLFMAGQKDQLRFGVDSWSDFRLTSDRPSCEAGDAVYYSASYAKDPLNNYAVKICKSKAKESQQYYQSLAIRQSLAIHFNIQQDCGHFLADVPVRLLPWEDPSSPEEEEEEEEEDTEQKNKETPPSEEASQKDSISMGTISKQRSRVVVITREVPYLTVSDFVRESSARHAKNPDLYERQVCLLLLQLCSGLEHLKPYHITHCDLRLENLLLVNYRSGGGLLNSELVEPNPNATCPARLIVSNFSQAKQKSHMVDPEVLRDQSRLAPEIITATQYKKCDEFQTGILIYEMLHLPNPFDENPELKEKEYTRADLPKIPCRSLYSQGLQQLASCLLNPNPSERILISEAKGILQCLLWGPREDLFRTLNSSSSPLQRDAVLQNWMDIKRTLLMIKFAEKSLDRECGVSLEDWLCSQYLAFATTDSLSRIVKVMQQ</sequence>
<dbReference type="GO" id="GO:0015629">
    <property type="term" value="C:actin cytoskeleton"/>
    <property type="evidence" value="ECO:0007669"/>
    <property type="project" value="Ensembl"/>
</dbReference>
<evidence type="ECO:0000256" key="13">
    <source>
        <dbReference type="SAM" id="MobiDB-lite"/>
    </source>
</evidence>
<dbReference type="Gene3D" id="1.10.510.10">
    <property type="entry name" value="Transferase(Phosphotransferase) domain 1"/>
    <property type="match status" value="1"/>
</dbReference>
<evidence type="ECO:0000313" key="15">
    <source>
        <dbReference type="Ensembl" id="ENSSPUP00000018379.1"/>
    </source>
</evidence>
<dbReference type="PANTHER" id="PTHR22972">
    <property type="entry name" value="SERINE/THREONINE PROTEIN KINASE"/>
    <property type="match status" value="1"/>
</dbReference>
<evidence type="ECO:0000256" key="4">
    <source>
        <dbReference type="ARBA" id="ARBA00022553"/>
    </source>
</evidence>
<comment type="similarity">
    <text evidence="7">Belongs to the protein kinase superfamily.</text>
</comment>
<dbReference type="InterPro" id="IPR011009">
    <property type="entry name" value="Kinase-like_dom_sf"/>
</dbReference>
<dbReference type="GO" id="GO:0005829">
    <property type="term" value="C:cytosol"/>
    <property type="evidence" value="ECO:0007669"/>
    <property type="project" value="Ensembl"/>
</dbReference>
<comment type="function">
    <text evidence="8">Probable catalytically inactive kinase. Scaffolding protein that regulates the cytoskeleton to control cell spreading and migration by modulating focal adhesion dynamics. Acts as a scaffold for mediating EGFR signaling.</text>
</comment>
<keyword evidence="16" id="KW-1185">Reference proteome</keyword>
<dbReference type="GO" id="GO:0051893">
    <property type="term" value="P:regulation of focal adhesion assembly"/>
    <property type="evidence" value="ECO:0007669"/>
    <property type="project" value="Ensembl"/>
</dbReference>
<feature type="compositionally biased region" description="Polar residues" evidence="13">
    <location>
        <begin position="58"/>
        <end position="67"/>
    </location>
</feature>
<dbReference type="FunFam" id="1.10.510.10:FF:000437">
    <property type="entry name" value="Pseudopodium enriched atypical kinase 1"/>
    <property type="match status" value="1"/>
</dbReference>
<evidence type="ECO:0000256" key="5">
    <source>
        <dbReference type="ARBA" id="ARBA00022949"/>
    </source>
</evidence>
<feature type="domain" description="Protein kinase" evidence="14">
    <location>
        <begin position="273"/>
        <end position="629"/>
    </location>
</feature>
<feature type="compositionally biased region" description="Acidic residues" evidence="13">
    <location>
        <begin position="48"/>
        <end position="57"/>
    </location>
</feature>
<feature type="region of interest" description="Disordered" evidence="13">
    <location>
        <begin position="31"/>
        <end position="67"/>
    </location>
</feature>
<dbReference type="GO" id="GO:0042802">
    <property type="term" value="F:identical protein binding"/>
    <property type="evidence" value="ECO:0007669"/>
    <property type="project" value="Ensembl"/>
</dbReference>
<dbReference type="GO" id="GO:0004715">
    <property type="term" value="F:non-membrane spanning protein tyrosine kinase activity"/>
    <property type="evidence" value="ECO:0007669"/>
    <property type="project" value="Ensembl"/>
</dbReference>
<dbReference type="SUPFAM" id="SSF56112">
    <property type="entry name" value="Protein kinase-like (PK-like)"/>
    <property type="match status" value="1"/>
</dbReference>
<dbReference type="PANTHER" id="PTHR22972:SF5">
    <property type="entry name" value="INACTIVE TYROSINE-PROTEIN KINASE PEAK1"/>
    <property type="match status" value="1"/>
</dbReference>
<reference evidence="15" key="2">
    <citation type="submission" date="2025-09" db="UniProtKB">
        <authorList>
            <consortium name="Ensembl"/>
        </authorList>
    </citation>
    <scope>IDENTIFICATION</scope>
</reference>
<organism evidence="15 16">
    <name type="scientific">Sphenodon punctatus</name>
    <name type="common">Tuatara</name>
    <name type="synonym">Hatteria punctata</name>
    <dbReference type="NCBI Taxonomy" id="8508"/>
    <lineage>
        <taxon>Eukaryota</taxon>
        <taxon>Metazoa</taxon>
        <taxon>Chordata</taxon>
        <taxon>Craniata</taxon>
        <taxon>Vertebrata</taxon>
        <taxon>Euteleostomi</taxon>
        <taxon>Lepidosauria</taxon>
        <taxon>Sphenodontia</taxon>
        <taxon>Sphenodontidae</taxon>
        <taxon>Sphenodon</taxon>
    </lineage>
</organism>
<accession>A0A8D0H9N8</accession>
<keyword evidence="6" id="KW-0206">Cytoskeleton</keyword>
<dbReference type="Proteomes" id="UP000694392">
    <property type="component" value="Unplaced"/>
</dbReference>
<dbReference type="GeneTree" id="ENSGT00940000157591"/>
<protein>
    <recommendedName>
        <fullName evidence="9">Inactive tyrosine-protein kinase PEAK1</fullName>
    </recommendedName>
    <alternativeName>
        <fullName evidence="10">Pseudopodium-enriched atypical kinase 1</fullName>
    </alternativeName>
    <alternativeName>
        <fullName evidence="11">Sugen kinase 269</fullName>
    </alternativeName>
    <alternativeName>
        <fullName evidence="12">Tyrosine-protein kinase SgK269</fullName>
    </alternativeName>
</protein>